<organism evidence="8 9">
    <name type="scientific">Bradyrhizobium niftali</name>
    <dbReference type="NCBI Taxonomy" id="2560055"/>
    <lineage>
        <taxon>Bacteria</taxon>
        <taxon>Pseudomonadati</taxon>
        <taxon>Pseudomonadota</taxon>
        <taxon>Alphaproteobacteria</taxon>
        <taxon>Hyphomicrobiales</taxon>
        <taxon>Nitrobacteraceae</taxon>
        <taxon>Bradyrhizobium</taxon>
    </lineage>
</organism>
<dbReference type="Gene3D" id="1.10.760.10">
    <property type="entry name" value="Cytochrome c-like domain"/>
    <property type="match status" value="2"/>
</dbReference>
<evidence type="ECO:0000256" key="3">
    <source>
        <dbReference type="ARBA" id="ARBA00022723"/>
    </source>
</evidence>
<keyword evidence="1" id="KW-0813">Transport</keyword>
<keyword evidence="4" id="KW-0249">Electron transport</keyword>
<proteinExistence type="predicted"/>
<dbReference type="OrthoDB" id="9773456at2"/>
<dbReference type="PANTHER" id="PTHR33751:SF9">
    <property type="entry name" value="CYTOCHROME C4"/>
    <property type="match status" value="1"/>
</dbReference>
<feature type="domain" description="Cytochrome c" evidence="7">
    <location>
        <begin position="71"/>
        <end position="164"/>
    </location>
</feature>
<feature type="domain" description="Cytochrome c" evidence="7">
    <location>
        <begin position="228"/>
        <end position="315"/>
    </location>
</feature>
<evidence type="ECO:0000256" key="4">
    <source>
        <dbReference type="ARBA" id="ARBA00022982"/>
    </source>
</evidence>
<evidence type="ECO:0000313" key="8">
    <source>
        <dbReference type="EMBL" id="TFV45395.1"/>
    </source>
</evidence>
<dbReference type="PANTHER" id="PTHR33751">
    <property type="entry name" value="CBB3-TYPE CYTOCHROME C OXIDASE SUBUNIT FIXP"/>
    <property type="match status" value="1"/>
</dbReference>
<dbReference type="PROSITE" id="PS51007">
    <property type="entry name" value="CYTC"/>
    <property type="match status" value="2"/>
</dbReference>
<dbReference type="SUPFAM" id="SSF46626">
    <property type="entry name" value="Cytochrome c"/>
    <property type="match status" value="2"/>
</dbReference>
<protein>
    <submittedName>
        <fullName evidence="8">Cytochrome C-binding protein</fullName>
    </submittedName>
</protein>
<keyword evidence="2 6" id="KW-0349">Heme</keyword>
<dbReference type="InterPro" id="IPR036909">
    <property type="entry name" value="Cyt_c-like_dom_sf"/>
</dbReference>
<dbReference type="Pfam" id="PF00034">
    <property type="entry name" value="Cytochrom_C"/>
    <property type="match status" value="1"/>
</dbReference>
<comment type="caution">
    <text evidence="8">The sequence shown here is derived from an EMBL/GenBank/DDBJ whole genome shotgun (WGS) entry which is preliminary data.</text>
</comment>
<sequence>MLAAILLLPIVALAVQPARSEGPPAWAYPVNPPGFKPALDDGKPRSVPDSGASYTVPQTRDLFLAPVWHPEDHPALPDIVAHGRKPDVFACGFCHRANGQGGPENADLAGLPASYIIQQMADYKNGMRTTAVQNRAPQTLMISLAKSVSDSEIAVAAAYFSSLKPRERIRVVETDVVPKTFVAGWFLADLGNGEKEPIGSRIIEVPEDLAQFENRDSRARFIAYVPPGAVKKGEALVASGGGKAVSCGVCHGPTLHGLGPIPPLAGRSPSYITRQLYEFQHGVRTGAWSPLMSNAVTNLTEDDLISISAYLASLKP</sequence>
<dbReference type="EMBL" id="SPQT01000015">
    <property type="protein sequence ID" value="TFV45395.1"/>
    <property type="molecule type" value="Genomic_DNA"/>
</dbReference>
<keyword evidence="9" id="KW-1185">Reference proteome</keyword>
<evidence type="ECO:0000256" key="6">
    <source>
        <dbReference type="PROSITE-ProRule" id="PRU00433"/>
    </source>
</evidence>
<name>A0A4Y9LQ34_9BRAD</name>
<evidence type="ECO:0000259" key="7">
    <source>
        <dbReference type="PROSITE" id="PS51007"/>
    </source>
</evidence>
<reference evidence="8 9" key="1">
    <citation type="submission" date="2019-03" db="EMBL/GenBank/DDBJ databases">
        <title>Bradyrhizobium diversity isolated from nodules of Chamaecrista fasciculata.</title>
        <authorList>
            <person name="Klepa M.S."/>
            <person name="Urquiaga M.O."/>
            <person name="Hungria M."/>
            <person name="Delamuta J.R."/>
        </authorList>
    </citation>
    <scope>NUCLEOTIDE SEQUENCE [LARGE SCALE GENOMIC DNA]</scope>
    <source>
        <strain evidence="8 9">CNPSo 3448</strain>
    </source>
</reference>
<evidence type="ECO:0000313" key="9">
    <source>
        <dbReference type="Proteomes" id="UP000297966"/>
    </source>
</evidence>
<dbReference type="InterPro" id="IPR050597">
    <property type="entry name" value="Cytochrome_c_Oxidase_Subunit"/>
</dbReference>
<dbReference type="GO" id="GO:0046872">
    <property type="term" value="F:metal ion binding"/>
    <property type="evidence" value="ECO:0007669"/>
    <property type="project" value="UniProtKB-KW"/>
</dbReference>
<dbReference type="InterPro" id="IPR009056">
    <property type="entry name" value="Cyt_c-like_dom"/>
</dbReference>
<keyword evidence="5 6" id="KW-0408">Iron</keyword>
<dbReference type="GO" id="GO:0009055">
    <property type="term" value="F:electron transfer activity"/>
    <property type="evidence" value="ECO:0007669"/>
    <property type="project" value="InterPro"/>
</dbReference>
<dbReference type="Proteomes" id="UP000297966">
    <property type="component" value="Unassembled WGS sequence"/>
</dbReference>
<dbReference type="AlphaFoldDB" id="A0A4Y9LQ34"/>
<keyword evidence="3 6" id="KW-0479">Metal-binding</keyword>
<evidence type="ECO:0000256" key="1">
    <source>
        <dbReference type="ARBA" id="ARBA00022448"/>
    </source>
</evidence>
<evidence type="ECO:0000256" key="5">
    <source>
        <dbReference type="ARBA" id="ARBA00023004"/>
    </source>
</evidence>
<dbReference type="GO" id="GO:0020037">
    <property type="term" value="F:heme binding"/>
    <property type="evidence" value="ECO:0007669"/>
    <property type="project" value="InterPro"/>
</dbReference>
<accession>A0A4Y9LQ34</accession>
<gene>
    <name evidence="8" type="ORF">E4K65_25300</name>
</gene>
<evidence type="ECO:0000256" key="2">
    <source>
        <dbReference type="ARBA" id="ARBA00022617"/>
    </source>
</evidence>